<accession>A0A1Y5T3J0</accession>
<dbReference type="AlphaFoldDB" id="A0A1Y5T3J0"/>
<dbReference type="Pfam" id="PF04977">
    <property type="entry name" value="DivIC"/>
    <property type="match status" value="1"/>
</dbReference>
<name>A0A1Y5T3J0_9PROT</name>
<dbReference type="InParanoid" id="A0A1Y5T3J0"/>
<evidence type="ECO:0000313" key="3">
    <source>
        <dbReference type="Proteomes" id="UP000193200"/>
    </source>
</evidence>
<organism evidence="2 3">
    <name type="scientific">Oceanibacterium hippocampi</name>
    <dbReference type="NCBI Taxonomy" id="745714"/>
    <lineage>
        <taxon>Bacteria</taxon>
        <taxon>Pseudomonadati</taxon>
        <taxon>Pseudomonadota</taxon>
        <taxon>Alphaproteobacteria</taxon>
        <taxon>Sneathiellales</taxon>
        <taxon>Sneathiellaceae</taxon>
        <taxon>Oceanibacterium</taxon>
    </lineage>
</organism>
<evidence type="ECO:0000256" key="1">
    <source>
        <dbReference type="SAM" id="Phobius"/>
    </source>
</evidence>
<dbReference type="Proteomes" id="UP000193200">
    <property type="component" value="Unassembled WGS sequence"/>
</dbReference>
<keyword evidence="1" id="KW-1133">Transmembrane helix</keyword>
<keyword evidence="1" id="KW-0812">Transmembrane</keyword>
<evidence type="ECO:0000313" key="2">
    <source>
        <dbReference type="EMBL" id="SLN54547.1"/>
    </source>
</evidence>
<dbReference type="EMBL" id="FWFR01000002">
    <property type="protein sequence ID" value="SLN54547.1"/>
    <property type="molecule type" value="Genomic_DNA"/>
</dbReference>
<sequence length="104" mass="11798">MGLIFEIRRRVLASLTPMFCLLAVVYFGYHIIEGDRGLFAYLRLKHEIDTASHTLAVVTAEREKLERRVALLHPDGLDIDLLDERARATLGLSHPDDAVIFLPE</sequence>
<gene>
    <name evidence="2" type="ORF">OCH7691_02309</name>
</gene>
<reference evidence="2 3" key="1">
    <citation type="submission" date="2017-03" db="EMBL/GenBank/DDBJ databases">
        <authorList>
            <person name="Afonso C.L."/>
            <person name="Miller P.J."/>
            <person name="Scott M.A."/>
            <person name="Spackman E."/>
            <person name="Goraichik I."/>
            <person name="Dimitrov K.M."/>
            <person name="Suarez D.L."/>
            <person name="Swayne D.E."/>
        </authorList>
    </citation>
    <scope>NUCLEOTIDE SEQUENCE [LARGE SCALE GENOMIC DNA]</scope>
    <source>
        <strain evidence="2 3">CECT 7691</strain>
    </source>
</reference>
<proteinExistence type="predicted"/>
<protein>
    <submittedName>
        <fullName evidence="2">Septum formation initiator</fullName>
    </submittedName>
</protein>
<dbReference type="InterPro" id="IPR007060">
    <property type="entry name" value="FtsL/DivIC"/>
</dbReference>
<feature type="transmembrane region" description="Helical" evidence="1">
    <location>
        <begin position="12"/>
        <end position="32"/>
    </location>
</feature>
<keyword evidence="1" id="KW-0472">Membrane</keyword>
<dbReference type="RefSeq" id="WP_217807936.1">
    <property type="nucleotide sequence ID" value="NZ_FWFR01000002.1"/>
</dbReference>
<keyword evidence="3" id="KW-1185">Reference proteome</keyword>